<dbReference type="EMBL" id="VBOS01000078">
    <property type="protein sequence ID" value="TMQ58475.1"/>
    <property type="molecule type" value="Genomic_DNA"/>
</dbReference>
<dbReference type="Proteomes" id="UP000317716">
    <property type="component" value="Unassembled WGS sequence"/>
</dbReference>
<organism evidence="1 2">
    <name type="scientific">Eiseniibacteriota bacterium</name>
    <dbReference type="NCBI Taxonomy" id="2212470"/>
    <lineage>
        <taxon>Bacteria</taxon>
        <taxon>Candidatus Eiseniibacteriota</taxon>
    </lineage>
</organism>
<gene>
    <name evidence="1" type="ORF">E6K72_02570</name>
</gene>
<sequence>MSGHDPQLERGIQYCMHELKSHPPKKPPRPQYRVPRPRALPLASWLAVFAPAFATAALADLSCPVNSYSFHGTGPFTTTAPTLDVTDSPGYHVAYDLPRGTVSMSQGGSLAQTYVLASDAYDVTGVPAGTPVSFTANFTVDGMVWTGGCGGSGCGGYVGIHLGAGPAFNDTTYAIHLFSGSQSFHDVRRLPVTMTAGTPIVIEFRLTGARSPGGSHSSSGDGVISFSDLPSGAGIGSCQGYSTVPTPVRRASWGALKTIYR</sequence>
<reference evidence="1 2" key="1">
    <citation type="journal article" date="2019" name="Nat. Microbiol.">
        <title>Mediterranean grassland soil C-N compound turnover is dependent on rainfall and depth, and is mediated by genomically divergent microorganisms.</title>
        <authorList>
            <person name="Diamond S."/>
            <person name="Andeer P.F."/>
            <person name="Li Z."/>
            <person name="Crits-Christoph A."/>
            <person name="Burstein D."/>
            <person name="Anantharaman K."/>
            <person name="Lane K.R."/>
            <person name="Thomas B.C."/>
            <person name="Pan C."/>
            <person name="Northen T.R."/>
            <person name="Banfield J.F."/>
        </authorList>
    </citation>
    <scope>NUCLEOTIDE SEQUENCE [LARGE SCALE GENOMIC DNA]</scope>
    <source>
        <strain evidence="1">WS_2</strain>
    </source>
</reference>
<proteinExistence type="predicted"/>
<protein>
    <submittedName>
        <fullName evidence="1">Uncharacterized protein</fullName>
    </submittedName>
</protein>
<evidence type="ECO:0000313" key="1">
    <source>
        <dbReference type="EMBL" id="TMQ58475.1"/>
    </source>
</evidence>
<evidence type="ECO:0000313" key="2">
    <source>
        <dbReference type="Proteomes" id="UP000317716"/>
    </source>
</evidence>
<comment type="caution">
    <text evidence="1">The sequence shown here is derived from an EMBL/GenBank/DDBJ whole genome shotgun (WGS) entry which is preliminary data.</text>
</comment>
<name>A0A538T4C8_UNCEI</name>
<dbReference type="AlphaFoldDB" id="A0A538T4C8"/>
<accession>A0A538T4C8</accession>